<sequence length="175" mass="20141">MKRLQEQHDCQIYDNPTAWQNIEEKIVLFWDDFSHHWTTEVVAYAASINVILKNVPRGTHTSVNSWMLHGTSHLKPHYETTGLIDSKSRLLSITRRTAQRLGISALIEVTSRNEMQDVARDRVQEIRQEDPCSTFRVVPPSRDDITAWIYSSWEKLTTSTIIGGFLGWESSVTLV</sequence>
<accession>A0A225W0S6</accession>
<proteinExistence type="predicted"/>
<reference evidence="2" key="1">
    <citation type="submission" date="2017-03" db="EMBL/GenBank/DDBJ databases">
        <title>Phytopthora megakarya and P. palmivora, two closely related causual agents of cacao black pod achieved similar genome size and gene model numbers by different mechanisms.</title>
        <authorList>
            <person name="Ali S."/>
            <person name="Shao J."/>
            <person name="Larry D.J."/>
            <person name="Kronmiller B."/>
            <person name="Shen D."/>
            <person name="Strem M.D."/>
            <person name="Melnick R.L."/>
            <person name="Guiltinan M.J."/>
            <person name="Tyler B.M."/>
            <person name="Meinhardt L.W."/>
            <person name="Bailey B.A."/>
        </authorList>
    </citation>
    <scope>NUCLEOTIDE SEQUENCE [LARGE SCALE GENOMIC DNA]</scope>
    <source>
        <strain evidence="2">zdho120</strain>
    </source>
</reference>
<dbReference type="AlphaFoldDB" id="A0A225W0S6"/>
<evidence type="ECO:0000313" key="1">
    <source>
        <dbReference type="EMBL" id="OWZ11195.1"/>
    </source>
</evidence>
<organism evidence="1 2">
    <name type="scientific">Phytophthora megakarya</name>
    <dbReference type="NCBI Taxonomy" id="4795"/>
    <lineage>
        <taxon>Eukaryota</taxon>
        <taxon>Sar</taxon>
        <taxon>Stramenopiles</taxon>
        <taxon>Oomycota</taxon>
        <taxon>Peronosporomycetes</taxon>
        <taxon>Peronosporales</taxon>
        <taxon>Peronosporaceae</taxon>
        <taxon>Phytophthora</taxon>
    </lineage>
</organism>
<dbReference type="Proteomes" id="UP000198211">
    <property type="component" value="Unassembled WGS sequence"/>
</dbReference>
<name>A0A225W0S6_9STRA</name>
<dbReference type="EMBL" id="NBNE01002196">
    <property type="protein sequence ID" value="OWZ11195.1"/>
    <property type="molecule type" value="Genomic_DNA"/>
</dbReference>
<protein>
    <recommendedName>
        <fullName evidence="3">DDE-1 domain-containing protein</fullName>
    </recommendedName>
</protein>
<gene>
    <name evidence="1" type="ORF">PHMEG_00015821</name>
</gene>
<keyword evidence="2" id="KW-1185">Reference proteome</keyword>
<comment type="caution">
    <text evidence="1">The sequence shown here is derived from an EMBL/GenBank/DDBJ whole genome shotgun (WGS) entry which is preliminary data.</text>
</comment>
<evidence type="ECO:0000313" key="2">
    <source>
        <dbReference type="Proteomes" id="UP000198211"/>
    </source>
</evidence>
<dbReference type="OrthoDB" id="128847at2759"/>
<evidence type="ECO:0008006" key="3">
    <source>
        <dbReference type="Google" id="ProtNLM"/>
    </source>
</evidence>